<dbReference type="Proteomes" id="UP000481872">
    <property type="component" value="Unassembled WGS sequence"/>
</dbReference>
<evidence type="ECO:0000313" key="7">
    <source>
        <dbReference type="EMBL" id="NEU06556.1"/>
    </source>
</evidence>
<dbReference type="Gene3D" id="3.20.20.150">
    <property type="entry name" value="Divalent-metal-dependent TIM barrel enzymes"/>
    <property type="match status" value="1"/>
</dbReference>
<keyword evidence="3" id="KW-0227">DNA damage</keyword>
<gene>
    <name evidence="7" type="primary">uvsE</name>
    <name evidence="7" type="ORF">G3M99_17270</name>
</gene>
<dbReference type="Pfam" id="PF03851">
    <property type="entry name" value="UvdE"/>
    <property type="match status" value="1"/>
</dbReference>
<keyword evidence="5" id="KW-0378">Hydrolase</keyword>
<protein>
    <submittedName>
        <fullName evidence="7">UV DNA damage repair endonuclease UvsE</fullName>
    </submittedName>
</protein>
<evidence type="ECO:0000256" key="5">
    <source>
        <dbReference type="ARBA" id="ARBA00022801"/>
    </source>
</evidence>
<dbReference type="NCBIfam" id="TIGR00629">
    <property type="entry name" value="uvde"/>
    <property type="match status" value="1"/>
</dbReference>
<evidence type="ECO:0000256" key="2">
    <source>
        <dbReference type="ARBA" id="ARBA00022759"/>
    </source>
</evidence>
<dbReference type="PANTHER" id="PTHR31290:SF5">
    <property type="entry name" value="UV-DAMAGE ENDONUCLEASE"/>
    <property type="match status" value="1"/>
</dbReference>
<dbReference type="SUPFAM" id="SSF51658">
    <property type="entry name" value="Xylose isomerase-like"/>
    <property type="match status" value="1"/>
</dbReference>
<dbReference type="InterPro" id="IPR004601">
    <property type="entry name" value="UvdE"/>
</dbReference>
<dbReference type="GO" id="GO:0009411">
    <property type="term" value="P:response to UV"/>
    <property type="evidence" value="ECO:0007669"/>
    <property type="project" value="InterPro"/>
</dbReference>
<accession>A0A6M0H751</accession>
<evidence type="ECO:0000256" key="4">
    <source>
        <dbReference type="ARBA" id="ARBA00022769"/>
    </source>
</evidence>
<dbReference type="GO" id="GO:0006289">
    <property type="term" value="P:nucleotide-excision repair"/>
    <property type="evidence" value="ECO:0007669"/>
    <property type="project" value="InterPro"/>
</dbReference>
<dbReference type="PANTHER" id="PTHR31290">
    <property type="entry name" value="UV-DAMAGE ENDONUCLEASE"/>
    <property type="match status" value="1"/>
</dbReference>
<keyword evidence="1" id="KW-0540">Nuclease</keyword>
<sequence>MKVRLGYVSISLNLPKISSSSNVTYSYYNKLTTESERLQKLITVTRSNLDDLYTILKYNKKNQISFYRITSSLVPLATHPEVLNWNFRELFYDYFNLIGEYIKLNNFRVDTHPNEFNVINSVNETTVKNTIRNLMFHVNLFEDLQYENGKMILHVGGKQDGIEKASIRFIENYNTMPQSIKSKVILENDDKSFTATDTLKICNSLSIPMVLDIHHFKCNNNKESLIEILNDFFKTWENQPFPAKVHYSSPRNHKLDRKHADYINPIEFVNFIKLCSYLGYDSLDIMIEAKNKDLALFKLAKDIKTLKPNWKWIDNSTFLV</sequence>
<evidence type="ECO:0000313" key="8">
    <source>
        <dbReference type="Proteomes" id="UP000481872"/>
    </source>
</evidence>
<evidence type="ECO:0000256" key="6">
    <source>
        <dbReference type="ARBA" id="ARBA00023204"/>
    </source>
</evidence>
<comment type="caution">
    <text evidence="7">The sequence shown here is derived from an EMBL/GenBank/DDBJ whole genome shotgun (WGS) entry which is preliminary data.</text>
</comment>
<dbReference type="RefSeq" id="WP_199870907.1">
    <property type="nucleotide sequence ID" value="NZ_JAAGPU010000051.1"/>
</dbReference>
<evidence type="ECO:0000256" key="3">
    <source>
        <dbReference type="ARBA" id="ARBA00022763"/>
    </source>
</evidence>
<dbReference type="GO" id="GO:0016787">
    <property type="term" value="F:hydrolase activity"/>
    <property type="evidence" value="ECO:0007669"/>
    <property type="project" value="UniProtKB-KW"/>
</dbReference>
<dbReference type="InterPro" id="IPR036237">
    <property type="entry name" value="Xyl_isomerase-like_sf"/>
</dbReference>
<evidence type="ECO:0000256" key="1">
    <source>
        <dbReference type="ARBA" id="ARBA00022722"/>
    </source>
</evidence>
<dbReference type="EMBL" id="JAAGPU010000051">
    <property type="protein sequence ID" value="NEU06556.1"/>
    <property type="molecule type" value="Genomic_DNA"/>
</dbReference>
<dbReference type="GO" id="GO:0004519">
    <property type="term" value="F:endonuclease activity"/>
    <property type="evidence" value="ECO:0007669"/>
    <property type="project" value="UniProtKB-KW"/>
</dbReference>
<name>A0A6M0H751_9CLOT</name>
<keyword evidence="4" id="KW-0228">DNA excision</keyword>
<dbReference type="AlphaFoldDB" id="A0A6M0H751"/>
<proteinExistence type="predicted"/>
<reference evidence="7 8" key="1">
    <citation type="submission" date="2020-02" db="EMBL/GenBank/DDBJ databases">
        <title>Genome assembly of a novel Clostridium senegalense strain.</title>
        <authorList>
            <person name="Gupta T.B."/>
            <person name="Jauregui R."/>
            <person name="Maclean P."/>
            <person name="Nawarathana A."/>
            <person name="Brightwell G."/>
        </authorList>
    </citation>
    <scope>NUCLEOTIDE SEQUENCE [LARGE SCALE GENOMIC DNA]</scope>
    <source>
        <strain evidence="7 8">AGRFS4</strain>
    </source>
</reference>
<organism evidence="7 8">
    <name type="scientific">Clostridium senegalense</name>
    <dbReference type="NCBI Taxonomy" id="1465809"/>
    <lineage>
        <taxon>Bacteria</taxon>
        <taxon>Bacillati</taxon>
        <taxon>Bacillota</taxon>
        <taxon>Clostridia</taxon>
        <taxon>Eubacteriales</taxon>
        <taxon>Clostridiaceae</taxon>
        <taxon>Clostridium</taxon>
    </lineage>
</organism>
<keyword evidence="8" id="KW-1185">Reference proteome</keyword>
<keyword evidence="2 7" id="KW-0255">Endonuclease</keyword>
<keyword evidence="6" id="KW-0234">DNA repair</keyword>